<evidence type="ECO:0000313" key="1">
    <source>
        <dbReference type="EMBL" id="MEM5537474.1"/>
    </source>
</evidence>
<keyword evidence="2" id="KW-1185">Reference proteome</keyword>
<accession>A0ABU9TUT9</accession>
<proteinExistence type="predicted"/>
<organism evidence="1 2">
    <name type="scientific">Neptuniibacter pectenicola</name>
    <dbReference type="NCBI Taxonomy" id="1806669"/>
    <lineage>
        <taxon>Bacteria</taxon>
        <taxon>Pseudomonadati</taxon>
        <taxon>Pseudomonadota</taxon>
        <taxon>Gammaproteobacteria</taxon>
        <taxon>Oceanospirillales</taxon>
        <taxon>Oceanospirillaceae</taxon>
        <taxon>Neptuniibacter</taxon>
    </lineage>
</organism>
<sequence length="353" mass="39017">MIIQTSTVHMSAEHEKTESIEITKTMDIDAFKTGFFKQFEEAQSLVKDSNEGQSNSILVMTEQGMQFRTSNDKNDLEQQREMIRAQLFESLMKVINPKYRDSGLPTTIDLPATASTVSDSQNTNTQVPLQRSPVNLLMSFKVSETIEEYECSSFSSCGKVTTADGKEIEFDLSLQMERSYSATREFEMTKSVEFTDPLIVNFDGNSADLSDEKFEFDLDADGDMELISYLSSGGMLAIDNNEDGIINDGTELFGALSGNGFADLAQFDEDGNNYIDEADSIYDDLLLWTKTEEVDSLVSVAEQGIGAIYLGSTQTPFDIKGADNQQNGRVTASGFYLNETGEVGTIQQVDMAV</sequence>
<dbReference type="EMBL" id="JBBMRA010000015">
    <property type="protein sequence ID" value="MEM5537474.1"/>
    <property type="molecule type" value="Genomic_DNA"/>
</dbReference>
<comment type="caution">
    <text evidence="1">The sequence shown here is derived from an EMBL/GenBank/DDBJ whole genome shotgun (WGS) entry which is preliminary data.</text>
</comment>
<evidence type="ECO:0000313" key="2">
    <source>
        <dbReference type="Proteomes" id="UP001449225"/>
    </source>
</evidence>
<protein>
    <recommendedName>
        <fullName evidence="3">VCBS repeat-containing protein</fullName>
    </recommendedName>
</protein>
<evidence type="ECO:0008006" key="3">
    <source>
        <dbReference type="Google" id="ProtNLM"/>
    </source>
</evidence>
<dbReference type="RefSeq" id="WP_067987176.1">
    <property type="nucleotide sequence ID" value="NZ_JBBMRA010000015.1"/>
</dbReference>
<name>A0ABU9TUT9_9GAMM</name>
<reference evidence="1 2" key="1">
    <citation type="submission" date="2024-03" db="EMBL/GenBank/DDBJ databases">
        <title>Community enrichment and isolation of bacterial strains for fucoidan degradation.</title>
        <authorList>
            <person name="Sichert A."/>
        </authorList>
    </citation>
    <scope>NUCLEOTIDE SEQUENCE [LARGE SCALE GENOMIC DNA]</scope>
    <source>
        <strain evidence="1 2">AS76</strain>
    </source>
</reference>
<gene>
    <name evidence="1" type="ORF">WNY58_13845</name>
</gene>
<dbReference type="Proteomes" id="UP001449225">
    <property type="component" value="Unassembled WGS sequence"/>
</dbReference>
<dbReference type="PANTHER" id="PTHR39431:SF1">
    <property type="entry name" value="FRPA_C-RELATED PROTEIN"/>
    <property type="match status" value="1"/>
</dbReference>
<dbReference type="PANTHER" id="PTHR39431">
    <property type="entry name" value="FRPA/C-RELATED PROTEIN"/>
    <property type="match status" value="1"/>
</dbReference>